<evidence type="ECO:0000313" key="1">
    <source>
        <dbReference type="EMBL" id="MFD2890914.1"/>
    </source>
</evidence>
<sequence>MINGVPAKCIFKKFFYLGLLFCCAINLISAQENSFFKPSDTLNAKRTSSIYIGESVLLGTTLIGLNQLWYKGYPKSSFHFINDNSDWLQMDKLGHFYSTYHLGRFGAEMLEWSGASKKSQLLYGATLGFGFLTVVEVFDGFSQEWGASTGDMIANASGTGLFVMQELLWQEQRIIPKFSYHKTRYADLRPNTLGDGFSEEILKDYNGQTYWLSFNLYSFVKKDVIPKWLNLAFGYNGKGMIYGNNQDAFSNGFYQSPSRQFFLSLDVDLTKINSKSHFLKTIFSVFNTLKVPAPALQVGDFNGVKGHFIYF</sequence>
<accession>A0ABW5YIQ3</accession>
<dbReference type="Pfam" id="PF10043">
    <property type="entry name" value="DUF2279"/>
    <property type="match status" value="1"/>
</dbReference>
<dbReference type="InterPro" id="IPR018736">
    <property type="entry name" value="DUF2279_periplasmic_lipo"/>
</dbReference>
<name>A0ABW5YIQ3_9FLAO</name>
<proteinExistence type="predicted"/>
<dbReference type="EMBL" id="JBHUPC010000010">
    <property type="protein sequence ID" value="MFD2890914.1"/>
    <property type="molecule type" value="Genomic_DNA"/>
</dbReference>
<keyword evidence="2" id="KW-1185">Reference proteome</keyword>
<reference evidence="2" key="1">
    <citation type="journal article" date="2019" name="Int. J. Syst. Evol. Microbiol.">
        <title>The Global Catalogue of Microorganisms (GCM) 10K type strain sequencing project: providing services to taxonomists for standard genome sequencing and annotation.</title>
        <authorList>
            <consortium name="The Broad Institute Genomics Platform"/>
            <consortium name="The Broad Institute Genome Sequencing Center for Infectious Disease"/>
            <person name="Wu L."/>
            <person name="Ma J."/>
        </authorList>
    </citation>
    <scope>NUCLEOTIDE SEQUENCE [LARGE SCALE GENOMIC DNA]</scope>
    <source>
        <strain evidence="2">KCTC 22671</strain>
    </source>
</reference>
<organism evidence="1 2">
    <name type="scientific">Flavobacterium chuncheonense</name>
    <dbReference type="NCBI Taxonomy" id="2026653"/>
    <lineage>
        <taxon>Bacteria</taxon>
        <taxon>Pseudomonadati</taxon>
        <taxon>Bacteroidota</taxon>
        <taxon>Flavobacteriia</taxon>
        <taxon>Flavobacteriales</taxon>
        <taxon>Flavobacteriaceae</taxon>
        <taxon>Flavobacterium</taxon>
    </lineage>
</organism>
<comment type="caution">
    <text evidence="1">The sequence shown here is derived from an EMBL/GenBank/DDBJ whole genome shotgun (WGS) entry which is preliminary data.</text>
</comment>
<gene>
    <name evidence="1" type="ORF">ACFS5J_02680</name>
</gene>
<evidence type="ECO:0000313" key="2">
    <source>
        <dbReference type="Proteomes" id="UP001597534"/>
    </source>
</evidence>
<dbReference type="Proteomes" id="UP001597534">
    <property type="component" value="Unassembled WGS sequence"/>
</dbReference>
<protein>
    <submittedName>
        <fullName evidence="1">DUF2279 domain-containing protein</fullName>
    </submittedName>
</protein>